<evidence type="ECO:0000256" key="5">
    <source>
        <dbReference type="PIRSR" id="PIRSR610347-3"/>
    </source>
</evidence>
<keyword evidence="9" id="KW-1185">Reference proteome</keyword>
<dbReference type="CDD" id="cd00060">
    <property type="entry name" value="FHA"/>
    <property type="match status" value="1"/>
</dbReference>
<dbReference type="PANTHER" id="PTHR12415:SF3">
    <property type="entry name" value="OS04G0403400 PROTEIN"/>
    <property type="match status" value="1"/>
</dbReference>
<reference evidence="8" key="1">
    <citation type="journal article" date="2023" name="Plant J.">
        <title>The genome of the king protea, Protea cynaroides.</title>
        <authorList>
            <person name="Chang J."/>
            <person name="Duong T.A."/>
            <person name="Schoeman C."/>
            <person name="Ma X."/>
            <person name="Roodt D."/>
            <person name="Barker N."/>
            <person name="Li Z."/>
            <person name="Van de Peer Y."/>
            <person name="Mizrachi E."/>
        </authorList>
    </citation>
    <scope>NUCLEOTIDE SEQUENCE</scope>
    <source>
        <tissue evidence="8">Young leaves</tissue>
    </source>
</reference>
<dbReference type="PANTHER" id="PTHR12415">
    <property type="entry name" value="TYROSYL-DNA PHOSPHODIESTERASE 1"/>
    <property type="match status" value="1"/>
</dbReference>
<dbReference type="GO" id="GO:0008270">
    <property type="term" value="F:zinc ion binding"/>
    <property type="evidence" value="ECO:0007669"/>
    <property type="project" value="InterPro"/>
</dbReference>
<evidence type="ECO:0000256" key="3">
    <source>
        <dbReference type="PIRSR" id="PIRSR610347-1"/>
    </source>
</evidence>
<feature type="site" description="Interaction with DNA" evidence="5">
    <location>
        <position position="963"/>
    </location>
</feature>
<dbReference type="GO" id="GO:0006281">
    <property type="term" value="P:DNA repair"/>
    <property type="evidence" value="ECO:0007669"/>
    <property type="project" value="InterPro"/>
</dbReference>
<feature type="active site" description="Nucleophile" evidence="3">
    <location>
        <position position="504"/>
    </location>
</feature>
<evidence type="ECO:0000313" key="9">
    <source>
        <dbReference type="Proteomes" id="UP001141806"/>
    </source>
</evidence>
<dbReference type="AlphaFoldDB" id="A0A9Q0K2V1"/>
<keyword evidence="1" id="KW-0479">Metal-binding</keyword>
<evidence type="ECO:0000259" key="7">
    <source>
        <dbReference type="PROSITE" id="PS50006"/>
    </source>
</evidence>
<dbReference type="GO" id="GO:0003676">
    <property type="term" value="F:nucleic acid binding"/>
    <property type="evidence" value="ECO:0007669"/>
    <property type="project" value="InterPro"/>
</dbReference>
<dbReference type="PROSITE" id="PS50006">
    <property type="entry name" value="FHA_DOMAIN"/>
    <property type="match status" value="1"/>
</dbReference>
<feature type="compositionally biased region" description="Acidic residues" evidence="6">
    <location>
        <begin position="1063"/>
        <end position="1077"/>
    </location>
</feature>
<feature type="binding site" evidence="4">
    <location>
        <position position="506"/>
    </location>
    <ligand>
        <name>substrate</name>
    </ligand>
</feature>
<evidence type="ECO:0000256" key="1">
    <source>
        <dbReference type="ARBA" id="ARBA00022723"/>
    </source>
</evidence>
<protein>
    <recommendedName>
        <fullName evidence="7">FHA domain-containing protein</fullName>
    </recommendedName>
</protein>
<dbReference type="InterPro" id="IPR014905">
    <property type="entry name" value="HIRAN"/>
</dbReference>
<feature type="region of interest" description="Disordered" evidence="6">
    <location>
        <begin position="1055"/>
        <end position="1085"/>
    </location>
</feature>
<dbReference type="InterPro" id="IPR008984">
    <property type="entry name" value="SMAD_FHA_dom_sf"/>
</dbReference>
<dbReference type="GO" id="GO:0005634">
    <property type="term" value="C:nucleus"/>
    <property type="evidence" value="ECO:0007669"/>
    <property type="project" value="InterPro"/>
</dbReference>
<sequence>MEIWDSNKQRKWNEFPLLPPCKRRRIGVLKAGFFSLKAIDGVPLVSSSPSSRSQSICLRSDRIYTIGRQSRSCQIVFQDRRISRRHCQIFFDGSTGKFFILDGFFSPLPSGRDLDEVRRRFRFALEATRAPECFTVATSSNGVFINGLRLAKGTAMELSVGDEVSLACGNRFNPCFGIKIGFILERVVSTEEEDIGCRGVALACERGLFEGTKTVFGSFDSEGRARVRLGGASVNLHGSGHQDVTGKAISLLDHCRQILRSVDPINYIREYTFANTAKEDCSEDDVPTLQPDDMLDIPLLGKPLLENCTATTISERLPLPLPTLGAAANLVNGGTTNTEELLEDIRVSAKKIVSISQQNGQSLNPLGEAHQDNSGFHSKKLRSIGSAGKTFHLNRLEFMNHGTLDQQTVVSLPELLHPIESLSRMFIATFTTDVSWFLSYCEVPNHLPITIACHNSERCWDSGPDKRSSMPYSDFPNVMLVYPQFPEVIAFGKDRKRQGVACHHPKLFVLQREDSIRVIVTSANLVSRQWNSVTNTIWWQDFPRRSEPDYSSLFTQLSNGEAVLDSKSDFSSQLAGFIATLVADVPNQAHWIVELTKYDFGGAAGHLVASVPGLHIPKTPYPLEPLHFLSGHQWAMQSTGIKFLGSIEASVVGLSHRFHAAFDSSGAQLKTLATFLGKCHENAYGMSEVILRRNTNIPADSNAVSVLVCNLDKFSEGDYIQLGFLPRDVSKWVAPLCDIGVFRFSACIFPREVLAAALEGINSKVRLILYLSQGPKFAEISRMLQAEHFPAICSLVASMHRCVGLWRLQEVLGRYKWPESLETDFIYGSSSIGTSVNPNFLAAFSAAAGKSFSQFSESEESDPEWGRWSTSQELKSPSMKIIFPTIESVKDTSCGIWPSRHVLCLSERTWQRLRTVGIFHNAIPYPQDRVGYPMHVKVARRRFLSKTDSSSFGWVYCGSHNFSPAAWGRPLSQSSSLKADGAVRINSTRHSKIHICNYEVGIIFTVPPLDRTMNLDDITLPFVIPAPKYGPRDRPATAQAMKEALFELNEKRKQMEGAMVEENMTDQEYPEEEEEEMVETKDYVDEEKEDEITYAEMLWSQVDSLDN</sequence>
<dbReference type="CDD" id="cd09122">
    <property type="entry name" value="PLDc_Tdp1_1"/>
    <property type="match status" value="1"/>
</dbReference>
<dbReference type="SUPFAM" id="SSF56024">
    <property type="entry name" value="Phospholipase D/nuclease"/>
    <property type="match status" value="2"/>
</dbReference>
<dbReference type="InterPro" id="IPR010347">
    <property type="entry name" value="Tdp1"/>
</dbReference>
<dbReference type="InterPro" id="IPR000253">
    <property type="entry name" value="FHA_dom"/>
</dbReference>
<dbReference type="GO" id="GO:0008081">
    <property type="term" value="F:phosphoric diester hydrolase activity"/>
    <property type="evidence" value="ECO:0007669"/>
    <property type="project" value="InterPro"/>
</dbReference>
<dbReference type="Pfam" id="PF08797">
    <property type="entry name" value="HIRAN"/>
    <property type="match status" value="1"/>
</dbReference>
<comment type="caution">
    <text evidence="8">The sequence shown here is derived from an EMBL/GenBank/DDBJ whole genome shotgun (WGS) entry which is preliminary data.</text>
</comment>
<dbReference type="Proteomes" id="UP001141806">
    <property type="component" value="Unassembled WGS sequence"/>
</dbReference>
<proteinExistence type="predicted"/>
<dbReference type="GO" id="GO:0016818">
    <property type="term" value="F:hydrolase activity, acting on acid anhydrides, in phosphorus-containing anhydrides"/>
    <property type="evidence" value="ECO:0007669"/>
    <property type="project" value="InterPro"/>
</dbReference>
<dbReference type="SMART" id="SM00240">
    <property type="entry name" value="FHA"/>
    <property type="match status" value="1"/>
</dbReference>
<dbReference type="Gene3D" id="3.30.870.10">
    <property type="entry name" value="Endonuclease Chain A"/>
    <property type="match status" value="2"/>
</dbReference>
<dbReference type="Pfam" id="PF06087">
    <property type="entry name" value="Tyr-DNA_phospho"/>
    <property type="match status" value="2"/>
</dbReference>
<dbReference type="OrthoDB" id="47785at2759"/>
<dbReference type="SUPFAM" id="SSF49879">
    <property type="entry name" value="SMAD/FHA domain"/>
    <property type="match status" value="1"/>
</dbReference>
<name>A0A9Q0K2V1_9MAGN</name>
<evidence type="ECO:0000256" key="6">
    <source>
        <dbReference type="SAM" id="MobiDB-lite"/>
    </source>
</evidence>
<feature type="domain" description="FHA" evidence="7">
    <location>
        <begin position="64"/>
        <end position="150"/>
    </location>
</feature>
<dbReference type="Gene3D" id="3.30.70.2330">
    <property type="match status" value="1"/>
</dbReference>
<gene>
    <name evidence="8" type="ORF">NE237_021699</name>
</gene>
<evidence type="ECO:0000256" key="2">
    <source>
        <dbReference type="ARBA" id="ARBA00022801"/>
    </source>
</evidence>
<keyword evidence="2" id="KW-0378">Hydrolase</keyword>
<evidence type="ECO:0000313" key="8">
    <source>
        <dbReference type="EMBL" id="KAJ4961789.1"/>
    </source>
</evidence>
<organism evidence="8 9">
    <name type="scientific">Protea cynaroides</name>
    <dbReference type="NCBI Taxonomy" id="273540"/>
    <lineage>
        <taxon>Eukaryota</taxon>
        <taxon>Viridiplantae</taxon>
        <taxon>Streptophyta</taxon>
        <taxon>Embryophyta</taxon>
        <taxon>Tracheophyta</taxon>
        <taxon>Spermatophyta</taxon>
        <taxon>Magnoliopsida</taxon>
        <taxon>Proteales</taxon>
        <taxon>Proteaceae</taxon>
        <taxon>Protea</taxon>
    </lineage>
</organism>
<feature type="binding site" evidence="4">
    <location>
        <position position="937"/>
    </location>
    <ligand>
        <name>substrate</name>
    </ligand>
</feature>
<dbReference type="CDD" id="cd09123">
    <property type="entry name" value="PLDc_Tdp1_2"/>
    <property type="match status" value="1"/>
</dbReference>
<dbReference type="EMBL" id="JAMYWD010000009">
    <property type="protein sequence ID" value="KAJ4961789.1"/>
    <property type="molecule type" value="Genomic_DNA"/>
</dbReference>
<feature type="active site" description="Proton donor/acceptor" evidence="3">
    <location>
        <position position="935"/>
    </location>
</feature>
<evidence type="ECO:0000256" key="4">
    <source>
        <dbReference type="PIRSR" id="PIRSR610347-2"/>
    </source>
</evidence>
<dbReference type="Gene3D" id="2.60.200.20">
    <property type="match status" value="1"/>
</dbReference>
<dbReference type="Pfam" id="PF00498">
    <property type="entry name" value="FHA"/>
    <property type="match status" value="1"/>
</dbReference>
<accession>A0A9Q0K2V1</accession>